<sequence length="1077" mass="120430">MDAPDAGHGLRKEYVYPTVTTPVPATPAHPQNASAFYFPPQTQPVNSMTLPWNSPTPAATGSLFAYPMAPPCHFYNLPPASVAPRPVSYENIPPTPSPGEFMHGQGPYHQESSIAGSYAPHTPTPPTKSSITRSAGRPLNETSSHNASPPLKRKTAPAASPALRKRQSPRSLQQKVTDGLKGIRASGFNSLGEFLQALFDPHASYSEQDQGPLQTVSAFIGGLNGDGQRPADIVEAWYSHPRNRKDASIPSCDAISSTIPKFSVPIGCKLTTEPSMTSIRGVSARWSLKAWASRVAISTIDEESEILANEPSFRAPEQWSWDMLDTISIKGFQEKVMKLAPLTWSLFTTIAVSPYRRDQIAEARNAIHRHGEDSPVYVEQVDKINSLANNPWSACAFLVLAVLSLRNHLISLIPSLVSLLLFANNTSRVIYRALGRFGLCTAYSTVSDHLKRLGRNAGTVLLDIGSTISRRDDHFIILFDNINKHHRAWHQTVSNADEVKSGTAATVIRMFSVPSGALNSRRYRRRCQKLCRKKLTTKKLLKDIDTDHITAVGRTTLLRIWLKHVPSLAKYQSHVAQMEKALDKHPIPLHRSEVYPLRTSGIDESTTAGNSDVLRDITHSQLGMHDDDFKDLLMPVAGDQLTVDRVRKLKTYTSKDISPYSRHGWALPVIQLWHMKWAFLKAIFKAHWTPGTGKRLFGLHRDCDSLGRTKLNPTKCDFYPHHRAVVESFEISCLGILRVLLEEFRQAEANQPCNAAPMDSDSAESTIDGDTRDPKSTKQLLEFLNDSFASNGWFTNRPFSFLDELAASGYRRHLCTAAYEDSLRDNIPEPDPDSDNPLPPLSERYDYDKKFQGDRVLGNLVLRLRDCLWYYEMCHATSHGDIGRVMEIIKILRFYFWGSGSTNYANELLELACNFLYEFPDPLQLALLNNWLINPTGMPGHWHELDLLQEHHNLLIKTLFNDRNADFDSSFLQEVIALNICGFSRLREFVSTFFDFTPASGKHADPDLDADINTLGACHQSEEIFTFHAMRSQSFIAPDFFAIGLNKLASGQLDTFKTRTTQNGNSVQPEGPEDAME</sequence>
<dbReference type="Proteomes" id="UP000824881">
    <property type="component" value="Unassembled WGS sequence"/>
</dbReference>
<evidence type="ECO:0000313" key="1">
    <source>
        <dbReference type="EMBL" id="KAG9227861.1"/>
    </source>
</evidence>
<dbReference type="EMBL" id="WQMT02000001">
    <property type="protein sequence ID" value="KAG9227861.1"/>
    <property type="molecule type" value="Genomic_DNA"/>
</dbReference>
<organism evidence="1 2">
    <name type="scientific">Pleurotus cornucopiae</name>
    <name type="common">Cornucopia mushroom</name>
    <dbReference type="NCBI Taxonomy" id="5321"/>
    <lineage>
        <taxon>Eukaryota</taxon>
        <taxon>Fungi</taxon>
        <taxon>Dikarya</taxon>
        <taxon>Basidiomycota</taxon>
        <taxon>Agaricomycotina</taxon>
        <taxon>Agaricomycetes</taxon>
        <taxon>Agaricomycetidae</taxon>
        <taxon>Agaricales</taxon>
        <taxon>Pleurotineae</taxon>
        <taxon>Pleurotaceae</taxon>
        <taxon>Pleurotus</taxon>
    </lineage>
</organism>
<reference evidence="1 2" key="1">
    <citation type="journal article" date="2021" name="Appl. Environ. Microbiol.">
        <title>Genetic linkage and physical mapping for an oyster mushroom Pleurotus cornucopiae and QTL analysis for the trait cap color.</title>
        <authorList>
            <person name="Zhang Y."/>
            <person name="Gao W."/>
            <person name="Sonnenberg A."/>
            <person name="Chen Q."/>
            <person name="Zhang J."/>
            <person name="Huang C."/>
        </authorList>
    </citation>
    <scope>NUCLEOTIDE SEQUENCE [LARGE SCALE GENOMIC DNA]</scope>
    <source>
        <strain evidence="1">CCMSSC00406</strain>
    </source>
</reference>
<evidence type="ECO:0000313" key="2">
    <source>
        <dbReference type="Proteomes" id="UP000824881"/>
    </source>
</evidence>
<keyword evidence="2" id="KW-1185">Reference proteome</keyword>
<accession>A0ACB7JCN7</accession>
<comment type="caution">
    <text evidence="1">The sequence shown here is derived from an EMBL/GenBank/DDBJ whole genome shotgun (WGS) entry which is preliminary data.</text>
</comment>
<name>A0ACB7JCN7_PLECO</name>
<protein>
    <submittedName>
        <fullName evidence="1">Uncharacterized protein</fullName>
    </submittedName>
</protein>
<gene>
    <name evidence="1" type="ORF">CCMSSC00406_0009118</name>
</gene>
<proteinExistence type="predicted"/>